<evidence type="ECO:0000313" key="4">
    <source>
        <dbReference type="Proteomes" id="UP000001514"/>
    </source>
</evidence>
<dbReference type="Proteomes" id="UP000001514">
    <property type="component" value="Unassembled WGS sequence"/>
</dbReference>
<dbReference type="AlphaFoldDB" id="D8QSI6"/>
<dbReference type="Gramene" id="EFJ37443">
    <property type="protein sequence ID" value="EFJ37443"/>
    <property type="gene ID" value="SELMODRAFT_437980"/>
</dbReference>
<evidence type="ECO:0000313" key="3">
    <source>
        <dbReference type="EMBL" id="EFJ37443.1"/>
    </source>
</evidence>
<organism evidence="4">
    <name type="scientific">Selaginella moellendorffii</name>
    <name type="common">Spikemoss</name>
    <dbReference type="NCBI Taxonomy" id="88036"/>
    <lineage>
        <taxon>Eukaryota</taxon>
        <taxon>Viridiplantae</taxon>
        <taxon>Streptophyta</taxon>
        <taxon>Embryophyta</taxon>
        <taxon>Tracheophyta</taxon>
        <taxon>Lycopodiopsida</taxon>
        <taxon>Selaginellales</taxon>
        <taxon>Selaginellaceae</taxon>
        <taxon>Selaginella</taxon>
    </lineage>
</organism>
<dbReference type="eggNOG" id="ENOG502S2UG">
    <property type="taxonomic scope" value="Eukaryota"/>
</dbReference>
<proteinExistence type="predicted"/>
<keyword evidence="4" id="KW-1185">Reference proteome</keyword>
<dbReference type="Pfam" id="PF14688">
    <property type="entry name" value="DUF4461"/>
    <property type="match status" value="1"/>
</dbReference>
<protein>
    <recommendedName>
        <fullName evidence="5">DUF4460 domain-containing protein</fullName>
    </recommendedName>
</protein>
<dbReference type="InParanoid" id="D8QSI6"/>
<dbReference type="InterPro" id="IPR027986">
    <property type="entry name" value="TCAIM"/>
</dbReference>
<dbReference type="HOGENOM" id="CLU_405682_0_0_1"/>
<dbReference type="EMBL" id="GL377566">
    <property type="protein sequence ID" value="EFJ37443.1"/>
    <property type="molecule type" value="Genomic_DNA"/>
</dbReference>
<dbReference type="InterPro" id="IPR028031">
    <property type="entry name" value="DUF4460"/>
</dbReference>
<reference evidence="3 4" key="1">
    <citation type="journal article" date="2011" name="Science">
        <title>The Selaginella genome identifies genetic changes associated with the evolution of vascular plants.</title>
        <authorList>
            <person name="Banks J.A."/>
            <person name="Nishiyama T."/>
            <person name="Hasebe M."/>
            <person name="Bowman J.L."/>
            <person name="Gribskov M."/>
            <person name="dePamphilis C."/>
            <person name="Albert V.A."/>
            <person name="Aono N."/>
            <person name="Aoyama T."/>
            <person name="Ambrose B.A."/>
            <person name="Ashton N.W."/>
            <person name="Axtell M.J."/>
            <person name="Barker E."/>
            <person name="Barker M.S."/>
            <person name="Bennetzen J.L."/>
            <person name="Bonawitz N.D."/>
            <person name="Chapple C."/>
            <person name="Cheng C."/>
            <person name="Correa L.G."/>
            <person name="Dacre M."/>
            <person name="DeBarry J."/>
            <person name="Dreyer I."/>
            <person name="Elias M."/>
            <person name="Engstrom E.M."/>
            <person name="Estelle M."/>
            <person name="Feng L."/>
            <person name="Finet C."/>
            <person name="Floyd S.K."/>
            <person name="Frommer W.B."/>
            <person name="Fujita T."/>
            <person name="Gramzow L."/>
            <person name="Gutensohn M."/>
            <person name="Harholt J."/>
            <person name="Hattori M."/>
            <person name="Heyl A."/>
            <person name="Hirai T."/>
            <person name="Hiwatashi Y."/>
            <person name="Ishikawa M."/>
            <person name="Iwata M."/>
            <person name="Karol K.G."/>
            <person name="Koehler B."/>
            <person name="Kolukisaoglu U."/>
            <person name="Kubo M."/>
            <person name="Kurata T."/>
            <person name="Lalonde S."/>
            <person name="Li K."/>
            <person name="Li Y."/>
            <person name="Litt A."/>
            <person name="Lyons E."/>
            <person name="Manning G."/>
            <person name="Maruyama T."/>
            <person name="Michael T.P."/>
            <person name="Mikami K."/>
            <person name="Miyazaki S."/>
            <person name="Morinaga S."/>
            <person name="Murata T."/>
            <person name="Mueller-Roeber B."/>
            <person name="Nelson D.R."/>
            <person name="Obara M."/>
            <person name="Oguri Y."/>
            <person name="Olmstead R.G."/>
            <person name="Onodera N."/>
            <person name="Petersen B.L."/>
            <person name="Pils B."/>
            <person name="Prigge M."/>
            <person name="Rensing S.A."/>
            <person name="Riano-Pachon D.M."/>
            <person name="Roberts A.W."/>
            <person name="Sato Y."/>
            <person name="Scheller H.V."/>
            <person name="Schulz B."/>
            <person name="Schulz C."/>
            <person name="Shakirov E.V."/>
            <person name="Shibagaki N."/>
            <person name="Shinohara N."/>
            <person name="Shippen D.E."/>
            <person name="Soerensen I."/>
            <person name="Sotooka R."/>
            <person name="Sugimoto N."/>
            <person name="Sugita M."/>
            <person name="Sumikawa N."/>
            <person name="Tanurdzic M."/>
            <person name="Theissen G."/>
            <person name="Ulvskov P."/>
            <person name="Wakazuki S."/>
            <person name="Weng J.K."/>
            <person name="Willats W.W."/>
            <person name="Wipf D."/>
            <person name="Wolf P.G."/>
            <person name="Yang L."/>
            <person name="Zimmer A.D."/>
            <person name="Zhu Q."/>
            <person name="Mitros T."/>
            <person name="Hellsten U."/>
            <person name="Loque D."/>
            <person name="Otillar R."/>
            <person name="Salamov A."/>
            <person name="Schmutz J."/>
            <person name="Shapiro H."/>
            <person name="Lindquist E."/>
            <person name="Lucas S."/>
            <person name="Rokhsar D."/>
            <person name="Grigoriev I.V."/>
        </authorList>
    </citation>
    <scope>NUCLEOTIDE SEQUENCE [LARGE SCALE GENOMIC DNA]</scope>
</reference>
<evidence type="ECO:0008006" key="5">
    <source>
        <dbReference type="Google" id="ProtNLM"/>
    </source>
</evidence>
<gene>
    <name evidence="3" type="ORF">SELMODRAFT_437980</name>
</gene>
<feature type="domain" description="DUF4461" evidence="2">
    <location>
        <begin position="372"/>
        <end position="580"/>
    </location>
</feature>
<dbReference type="KEGG" id="smo:SELMODRAFT_437980"/>
<feature type="domain" description="DUF4460" evidence="1">
    <location>
        <begin position="190"/>
        <end position="274"/>
    </location>
</feature>
<dbReference type="InterPro" id="IPR027989">
    <property type="entry name" value="DUF4461"/>
</dbReference>
<evidence type="ECO:0000259" key="1">
    <source>
        <dbReference type="Pfam" id="PF14687"/>
    </source>
</evidence>
<dbReference type="GO" id="GO:0005739">
    <property type="term" value="C:mitochondrion"/>
    <property type="evidence" value="ECO:0000318"/>
    <property type="project" value="GO_Central"/>
</dbReference>
<dbReference type="PANTHER" id="PTHR31596:SF1">
    <property type="entry name" value="T-CELL ACTIVATION INHIBITOR, MITOCHONDRIAL"/>
    <property type="match status" value="1"/>
</dbReference>
<sequence length="762" mass="84063">MLPSAHSRTVVGAYDHLWLVIEAARDACSCVAAVDESVGFAVHADDLALGPYTIYLDFVSVDDKDDKGFGHHFAPTTTFSGSPASGVEAVLRGPILLERCLSHIGFSLFGQKSAWQKHNHTSYIPISRSEGEGCLGALAPSVHSNVCEAGAELNLQPLHQKFANNFDLEVVGDALQILQRFRNAGYCQQQSPRPHVLDELRRLFKLVHPDLFHSYPQHQEINQRSFQLLQEYLRVAKGGQVNCSVNEYKLEFYVRREREPKGFKDEKEESIKKVEVCLPPPQATLPGTEMLPATRSALGLLLSSFGLSPEFSGNLTGGGEILSKSRLTMKLSELFQTASELQRQNETTVLGQEQRMIVVRNALRLGRGVTVSFRKDLPPDSQLQCLHSLARALDSVPDCELKGCALLIGDSCCGVDGLGNLWLNHDDGPVFWAEFFRQLDVSSIAAKRAAVRERRVKEFRAARLMEVEMIFADDALSLEQEYSSFLDKVLHEAEAIGAVGDGKFHDLPIRVTSSSGSSMSVDDRMGYINVPVTENLAEIYKFVNERGREAVKRRIEFKAEEEKLGNLNLHVRKKLRLRNLVIPWAVPWRGISTNRVLGVSGTKKGKIVEAAKKSGYKKGGAGVGKKLGKKGVESKNVKDAGVGATIRVQVQSKRKTIEPKIKISDGERQTMLAELNRLAKETSRILMNEHREKQWSEGRMLAAKVAAIGALPDHLRAGIKTPVMGMRKTALKAVPPTILPPIGGYAVDTAASLKAAVVKKRR</sequence>
<accession>D8QSI6</accession>
<name>D8QSI6_SELML</name>
<evidence type="ECO:0000259" key="2">
    <source>
        <dbReference type="Pfam" id="PF14688"/>
    </source>
</evidence>
<dbReference type="PANTHER" id="PTHR31596">
    <property type="entry name" value="T-CELL ACTIVATION INHIBITOR, MITOCHONDRIAL"/>
    <property type="match status" value="1"/>
</dbReference>
<dbReference type="Pfam" id="PF14687">
    <property type="entry name" value="DUF4460"/>
    <property type="match status" value="1"/>
</dbReference>